<feature type="region of interest" description="Disordered" evidence="1">
    <location>
        <begin position="94"/>
        <end position="121"/>
    </location>
</feature>
<feature type="compositionally biased region" description="Basic residues" evidence="1">
    <location>
        <begin position="107"/>
        <end position="121"/>
    </location>
</feature>
<feature type="compositionally biased region" description="Low complexity" evidence="1">
    <location>
        <begin position="266"/>
        <end position="280"/>
    </location>
</feature>
<evidence type="ECO:0000313" key="2">
    <source>
        <dbReference type="EMBL" id="VWL92585.1"/>
    </source>
</evidence>
<gene>
    <name evidence="2" type="ORF">LMKDKBCB_01400</name>
</gene>
<name>A0A5K1IV25_9ACTN</name>
<reference evidence="2 3" key="1">
    <citation type="submission" date="2019-10" db="EMBL/GenBank/DDBJ databases">
        <authorList>
            <person name="Wolf R A."/>
        </authorList>
    </citation>
    <scope>NUCLEOTIDE SEQUENCE [LARGE SCALE GENOMIC DNA]</scope>
    <source>
        <strain evidence="2">Collinsella_aerofaciens_AK_138A</strain>
    </source>
</reference>
<dbReference type="AlphaFoldDB" id="A0A5K1IV25"/>
<evidence type="ECO:0000256" key="1">
    <source>
        <dbReference type="SAM" id="MobiDB-lite"/>
    </source>
</evidence>
<dbReference type="RefSeq" id="WP_156063104.1">
    <property type="nucleotide sequence ID" value="NZ_CABWIH010000030.1"/>
</dbReference>
<evidence type="ECO:0000313" key="3">
    <source>
        <dbReference type="Proteomes" id="UP000330807"/>
    </source>
</evidence>
<proteinExistence type="predicted"/>
<feature type="region of interest" description="Disordered" evidence="1">
    <location>
        <begin position="170"/>
        <end position="237"/>
    </location>
</feature>
<sequence length="435" mass="46606">MSKTIVKPTLSLGNHIYLYRLLRDAIGCGKQTFMTQVEEALVAGDMAAYDLGFESTRELLEELDDCIKLTIFKGGRLYATVIANEAWDAALAKGEDKPKAAKGAKQSYKKKKRGKKDLKAVRPKHVMRPEAEPDVEIKAVSEPEVETEVAVEATVEIETEIAATAHSEVVSEQKAIAEGGVTPEPTIEEPADQPEARVFQNSDIFGDAAEDGQPDKPVEQDTSAATPEPEAPQPAISLTVVYDPENANAGITTMASTPVEAKPSVENENAAQVEVETATADAPDTVMPADSAAKPEATTEPAPTTKPVPAPTCDQAPAPAPTPTPAAAPIPAPAAPTIPEDFPVDFATEVFCPGPLLHQLSTYLPYGADTLGIVGEYYWIARERGTIEAARNRASFPLRYTQAGERREVTLRIRRNTTGGLGAAWVIDKVEEPEQ</sequence>
<dbReference type="EMBL" id="CABWIH010000030">
    <property type="protein sequence ID" value="VWL92585.1"/>
    <property type="molecule type" value="Genomic_DNA"/>
</dbReference>
<organism evidence="2 3">
    <name type="scientific">Collinsella aerofaciens</name>
    <dbReference type="NCBI Taxonomy" id="74426"/>
    <lineage>
        <taxon>Bacteria</taxon>
        <taxon>Bacillati</taxon>
        <taxon>Actinomycetota</taxon>
        <taxon>Coriobacteriia</taxon>
        <taxon>Coriobacteriales</taxon>
        <taxon>Coriobacteriaceae</taxon>
        <taxon>Collinsella</taxon>
    </lineage>
</organism>
<feature type="compositionally biased region" description="Pro residues" evidence="1">
    <location>
        <begin position="318"/>
        <end position="328"/>
    </location>
</feature>
<protein>
    <submittedName>
        <fullName evidence="2">Uncharacterized protein</fullName>
    </submittedName>
</protein>
<accession>A0A5K1IV25</accession>
<feature type="region of interest" description="Disordered" evidence="1">
    <location>
        <begin position="258"/>
        <end position="328"/>
    </location>
</feature>
<feature type="compositionally biased region" description="Low complexity" evidence="1">
    <location>
        <begin position="292"/>
        <end position="303"/>
    </location>
</feature>
<dbReference type="Proteomes" id="UP000330807">
    <property type="component" value="Unassembled WGS sequence"/>
</dbReference>